<dbReference type="GO" id="GO:0005886">
    <property type="term" value="C:plasma membrane"/>
    <property type="evidence" value="ECO:0007669"/>
    <property type="project" value="TreeGrafter"/>
</dbReference>
<dbReference type="OrthoDB" id="3266715at2"/>
<evidence type="ECO:0000313" key="5">
    <source>
        <dbReference type="EMBL" id="KAB8164653.1"/>
    </source>
</evidence>
<reference evidence="5" key="1">
    <citation type="submission" date="2019-10" db="EMBL/GenBank/DDBJ databases">
        <title>Nonomuraea sp. nov., isolated from Phyllanthus amarus.</title>
        <authorList>
            <person name="Klykleung N."/>
            <person name="Tanasupawat S."/>
        </authorList>
    </citation>
    <scope>NUCLEOTIDE SEQUENCE [LARGE SCALE GENOMIC DNA]</scope>
    <source>
        <strain evidence="5">3MP-10</strain>
    </source>
</reference>
<protein>
    <submittedName>
        <fullName evidence="5">ATP-binding cassette domain-containing protein</fullName>
    </submittedName>
</protein>
<dbReference type="InterPro" id="IPR003593">
    <property type="entry name" value="AAA+_ATPase"/>
</dbReference>
<dbReference type="InterPro" id="IPR017911">
    <property type="entry name" value="MacB-like_ATP-bd"/>
</dbReference>
<dbReference type="AlphaFoldDB" id="A0A5N6A9H3"/>
<keyword evidence="6" id="KW-1185">Reference proteome</keyword>
<name>A0A5N6A9H3_9ACTN</name>
<evidence type="ECO:0000259" key="4">
    <source>
        <dbReference type="PROSITE" id="PS50893"/>
    </source>
</evidence>
<organism evidence="5 6">
    <name type="scientific">Streptomyces mimosae</name>
    <dbReference type="NCBI Taxonomy" id="2586635"/>
    <lineage>
        <taxon>Bacteria</taxon>
        <taxon>Bacillati</taxon>
        <taxon>Actinomycetota</taxon>
        <taxon>Actinomycetes</taxon>
        <taxon>Kitasatosporales</taxon>
        <taxon>Streptomycetaceae</taxon>
        <taxon>Streptomyces</taxon>
    </lineage>
</organism>
<evidence type="ECO:0000256" key="3">
    <source>
        <dbReference type="ARBA" id="ARBA00022840"/>
    </source>
</evidence>
<dbReference type="InterPro" id="IPR015854">
    <property type="entry name" value="ABC_transpr_LolD-like"/>
</dbReference>
<dbReference type="InterPro" id="IPR027417">
    <property type="entry name" value="P-loop_NTPase"/>
</dbReference>
<dbReference type="Pfam" id="PF00005">
    <property type="entry name" value="ABC_tran"/>
    <property type="match status" value="1"/>
</dbReference>
<dbReference type="Proteomes" id="UP000314251">
    <property type="component" value="Unassembled WGS sequence"/>
</dbReference>
<dbReference type="GO" id="GO:0016887">
    <property type="term" value="F:ATP hydrolysis activity"/>
    <property type="evidence" value="ECO:0007669"/>
    <property type="project" value="InterPro"/>
</dbReference>
<dbReference type="PANTHER" id="PTHR24220:SF685">
    <property type="entry name" value="ABC TRANSPORTER RELATED"/>
    <property type="match status" value="1"/>
</dbReference>
<dbReference type="SMART" id="SM00382">
    <property type="entry name" value="AAA"/>
    <property type="match status" value="1"/>
</dbReference>
<accession>A0A5N6A9H3</accession>
<dbReference type="RefSeq" id="WP_139668875.1">
    <property type="nucleotide sequence ID" value="NZ_VDLY02000009.1"/>
</dbReference>
<dbReference type="EMBL" id="VDLY02000009">
    <property type="protein sequence ID" value="KAB8164653.1"/>
    <property type="molecule type" value="Genomic_DNA"/>
</dbReference>
<dbReference type="InterPro" id="IPR017871">
    <property type="entry name" value="ABC_transporter-like_CS"/>
</dbReference>
<dbReference type="CDD" id="cd03255">
    <property type="entry name" value="ABC_MJ0796_LolCDE_FtsE"/>
    <property type="match status" value="1"/>
</dbReference>
<dbReference type="PROSITE" id="PS50893">
    <property type="entry name" value="ABC_TRANSPORTER_2"/>
    <property type="match status" value="1"/>
</dbReference>
<keyword evidence="1" id="KW-0813">Transport</keyword>
<comment type="caution">
    <text evidence="5">The sequence shown here is derived from an EMBL/GenBank/DDBJ whole genome shotgun (WGS) entry which is preliminary data.</text>
</comment>
<dbReference type="InterPro" id="IPR003439">
    <property type="entry name" value="ABC_transporter-like_ATP-bd"/>
</dbReference>
<gene>
    <name evidence="5" type="ORF">FH607_015580</name>
</gene>
<evidence type="ECO:0000256" key="2">
    <source>
        <dbReference type="ARBA" id="ARBA00022741"/>
    </source>
</evidence>
<dbReference type="Gene3D" id="3.40.50.300">
    <property type="entry name" value="P-loop containing nucleotide triphosphate hydrolases"/>
    <property type="match status" value="1"/>
</dbReference>
<dbReference type="GO" id="GO:0005524">
    <property type="term" value="F:ATP binding"/>
    <property type="evidence" value="ECO:0007669"/>
    <property type="project" value="UniProtKB-KW"/>
</dbReference>
<sequence length="247" mass="25363">MAKRRTSPAGGRAATAEQVVRARGVVVEVPGRRLADGLELAVAPGESVALMGPSGSGKTTVLNTLAGLVRPAAGTVEIGGEPIGDATPDRAAAMRLTGIGMVFQFGELMPELDVLENVALPAAFAGLDEAADRARRLLERVGLVGFEERAPEELSGGEAQRAAIARALVCAPRLVLADEPTGALDEANARRVTAVLLDACRAADAALVVATHDPAVAAAMDRTLLLRDGRLHPLPAPTTEPAPAADR</sequence>
<dbReference type="GO" id="GO:0022857">
    <property type="term" value="F:transmembrane transporter activity"/>
    <property type="evidence" value="ECO:0007669"/>
    <property type="project" value="TreeGrafter"/>
</dbReference>
<evidence type="ECO:0000256" key="1">
    <source>
        <dbReference type="ARBA" id="ARBA00022448"/>
    </source>
</evidence>
<dbReference type="PROSITE" id="PS00211">
    <property type="entry name" value="ABC_TRANSPORTER_1"/>
    <property type="match status" value="1"/>
</dbReference>
<dbReference type="SUPFAM" id="SSF52540">
    <property type="entry name" value="P-loop containing nucleoside triphosphate hydrolases"/>
    <property type="match status" value="1"/>
</dbReference>
<evidence type="ECO:0000313" key="6">
    <source>
        <dbReference type="Proteomes" id="UP000314251"/>
    </source>
</evidence>
<keyword evidence="2" id="KW-0547">Nucleotide-binding</keyword>
<proteinExistence type="predicted"/>
<feature type="domain" description="ABC transporter" evidence="4">
    <location>
        <begin position="20"/>
        <end position="246"/>
    </location>
</feature>
<keyword evidence="3 5" id="KW-0067">ATP-binding</keyword>
<dbReference type="PANTHER" id="PTHR24220">
    <property type="entry name" value="IMPORT ATP-BINDING PROTEIN"/>
    <property type="match status" value="1"/>
</dbReference>